<dbReference type="KEGG" id="acel:acsn021_16650"/>
<evidence type="ECO:0000313" key="2">
    <source>
        <dbReference type="Proteomes" id="UP000515561"/>
    </source>
</evidence>
<reference evidence="1 2" key="1">
    <citation type="journal article" date="2016" name="Int. J. Syst. Evol. Microbiol.">
        <title>Descriptions of Anaerotaenia torta gen. nov., sp. nov. and Anaerocolumna cellulosilytica gen. nov., sp. nov. isolated from a methanogenic reactor of cattle waste.</title>
        <authorList>
            <person name="Uek A."/>
            <person name="Ohtaki Y."/>
            <person name="Kaku N."/>
            <person name="Ueki K."/>
        </authorList>
    </citation>
    <scope>NUCLEOTIDE SEQUENCE [LARGE SCALE GENOMIC DNA]</scope>
    <source>
        <strain evidence="1 2">SN021</strain>
    </source>
</reference>
<proteinExistence type="predicted"/>
<sequence>MIFFKDKPLQTATANASIDKPTARINNSNKLIANSPLDIILGKLDKLYLITQLYRMKKDLPTARKAVDKSRYLEQNQIDTISMLAYSLITILIS</sequence>
<dbReference type="AlphaFoldDB" id="A0A6S6QWJ6"/>
<protein>
    <submittedName>
        <fullName evidence="1">Uncharacterized protein</fullName>
    </submittedName>
</protein>
<evidence type="ECO:0000313" key="1">
    <source>
        <dbReference type="EMBL" id="BCJ94096.1"/>
    </source>
</evidence>
<keyword evidence="2" id="KW-1185">Reference proteome</keyword>
<name>A0A6S6QWJ6_9FIRM</name>
<organism evidence="1 2">
    <name type="scientific">Anaerocolumna cellulosilytica</name>
    <dbReference type="NCBI Taxonomy" id="433286"/>
    <lineage>
        <taxon>Bacteria</taxon>
        <taxon>Bacillati</taxon>
        <taxon>Bacillota</taxon>
        <taxon>Clostridia</taxon>
        <taxon>Lachnospirales</taxon>
        <taxon>Lachnospiraceae</taxon>
        <taxon>Anaerocolumna</taxon>
    </lineage>
</organism>
<dbReference type="EMBL" id="AP023367">
    <property type="protein sequence ID" value="BCJ94096.1"/>
    <property type="molecule type" value="Genomic_DNA"/>
</dbReference>
<gene>
    <name evidence="1" type="ORF">acsn021_16650</name>
</gene>
<dbReference type="Proteomes" id="UP000515561">
    <property type="component" value="Chromosome"/>
</dbReference>
<accession>A0A6S6QWJ6</accession>